<reference evidence="1" key="1">
    <citation type="submission" date="2020-03" db="EMBL/GenBank/DDBJ databases">
        <title>The deep terrestrial virosphere.</title>
        <authorList>
            <person name="Holmfeldt K."/>
            <person name="Nilsson E."/>
            <person name="Simone D."/>
            <person name="Lopez-Fernandez M."/>
            <person name="Wu X."/>
            <person name="de Brujin I."/>
            <person name="Lundin D."/>
            <person name="Andersson A."/>
            <person name="Bertilsson S."/>
            <person name="Dopson M."/>
        </authorList>
    </citation>
    <scope>NUCLEOTIDE SEQUENCE</scope>
    <source>
        <strain evidence="4">MM415A00138</strain>
        <strain evidence="2">MM415B00361</strain>
        <strain evidence="1">TM448A00273</strain>
        <strain evidence="3">TM448B00155</strain>
    </source>
</reference>
<dbReference type="EMBL" id="MT145196">
    <property type="protein sequence ID" value="QJI05210.1"/>
    <property type="molecule type" value="Genomic_DNA"/>
</dbReference>
<gene>
    <name evidence="4" type="ORF">MM415A00138_0023</name>
    <name evidence="2" type="ORF">MM415B00361_0003</name>
    <name evidence="1" type="ORF">TM448A00273_0038</name>
    <name evidence="3" type="ORF">TM448B00155_0020</name>
</gene>
<protein>
    <submittedName>
        <fullName evidence="1">Uncharacterized protein</fullName>
    </submittedName>
</protein>
<accession>A0A6H1ZE27</accession>
<evidence type="ECO:0000313" key="4">
    <source>
        <dbReference type="EMBL" id="QJI05210.1"/>
    </source>
</evidence>
<dbReference type="EMBL" id="MT143995">
    <property type="protein sequence ID" value="QJA45712.1"/>
    <property type="molecule type" value="Genomic_DNA"/>
</dbReference>
<evidence type="ECO:0000313" key="3">
    <source>
        <dbReference type="EMBL" id="QJH93904.1"/>
    </source>
</evidence>
<dbReference type="AlphaFoldDB" id="A0A6H1ZE27"/>
<sequence length="125" mass="14291">MNKAREVTINARHLEMLMLIVNSAVPKSQDDYRKGGMVLDIIEPPHKDIVVPFFRSIKEGSEVTWETLEAEPVTLILLPDVWAWIKNAVKSTTAVRMGFSRQKNELEDLICEAKEIDLVKKVEED</sequence>
<evidence type="ECO:0000313" key="2">
    <source>
        <dbReference type="EMBL" id="QJA66083.1"/>
    </source>
</evidence>
<proteinExistence type="predicted"/>
<dbReference type="EMBL" id="MT141549">
    <property type="protein sequence ID" value="QJA66083.1"/>
    <property type="molecule type" value="Genomic_DNA"/>
</dbReference>
<organism evidence="1">
    <name type="scientific">viral metagenome</name>
    <dbReference type="NCBI Taxonomy" id="1070528"/>
    <lineage>
        <taxon>unclassified sequences</taxon>
        <taxon>metagenomes</taxon>
        <taxon>organismal metagenomes</taxon>
    </lineage>
</organism>
<dbReference type="EMBL" id="MT144593">
    <property type="protein sequence ID" value="QJH93904.1"/>
    <property type="molecule type" value="Genomic_DNA"/>
</dbReference>
<name>A0A6H1ZE27_9ZZZZ</name>
<evidence type="ECO:0000313" key="1">
    <source>
        <dbReference type="EMBL" id="QJA45712.1"/>
    </source>
</evidence>